<keyword evidence="2" id="KW-0732">Signal</keyword>
<proteinExistence type="predicted"/>
<feature type="signal peptide" evidence="2">
    <location>
        <begin position="1"/>
        <end position="34"/>
    </location>
</feature>
<evidence type="ECO:0000256" key="2">
    <source>
        <dbReference type="SAM" id="SignalP"/>
    </source>
</evidence>
<feature type="region of interest" description="Disordered" evidence="1">
    <location>
        <begin position="512"/>
        <end position="536"/>
    </location>
</feature>
<gene>
    <name evidence="3" type="ORF">EBT44_00435</name>
</gene>
<reference evidence="3" key="1">
    <citation type="submission" date="2018-10" db="EMBL/GenBank/DDBJ databases">
        <title>Iterative Subtractive Binning of Freshwater Chronoseries Metagenomes Recovers Nearly Complete Genomes from over Four Hundred Novel Species.</title>
        <authorList>
            <person name="Rodriguez-R L.M."/>
            <person name="Tsementzi D."/>
            <person name="Luo C."/>
            <person name="Konstantinidis K.T."/>
        </authorList>
    </citation>
    <scope>NUCLEOTIDE SEQUENCE</scope>
    <source>
        <strain evidence="3">WB5_2A_028</strain>
    </source>
</reference>
<sequence length="616" mass="64503">MAARLRGIGRMVATFLLVIALPISAISVSTSATAASSDDPKTFLLPATNGLNGSTGISVIFDDSQAALSYASGLGDTNVNSNPDGTQAIGAKLYCKNLQDSACAKTTNFSVFAILQPCKSENDLYCISDVYANTPAGKVSGKFQENLPAAGPTDFVGDSSLGLPTGGPPSIWQIPGVKNSSGADTYTLFVSTRGKGARSSTASQPTFQFNEYTVAMYATSMKSGTYQLVTAEGSGLDAIVGGGCATNSESKCALRESFPMDGTSFGVTIRFPKAPSNWFYGRLSKPIFALNKSTSGNSVLLDVSGEPVAVPVLYGKSPWSALSANLQKYYIGGFPSVGKIYGVSDPNQWDATHLASSRDFEVLKEWIPIVKDTAVALTTQWYFKASNEGSDPRFNSTGDQVDGIVTSNATAYVPGPPTFNQQTQSLEYQVGAPHLTPSGATFRGSYDLTIRADAARAIYGFAKNVPVKATVSIVSENGQEIAAQEQVGEKDGWFFLRAENFTFSSPKLRVKLTQSGGTNNGNNSGGNNSGSSNGNNQGNYSDTVKCDGTGKCCDASGKCTTGNPVGNNNSGSSKSAAAPKTYILKCSAKGGKTWVARGTNPQCPKGYKQVSKTLAK</sequence>
<name>A0A965GBN2_9PROT</name>
<dbReference type="EMBL" id="RFXN01000002">
    <property type="protein sequence ID" value="NBR93328.1"/>
    <property type="molecule type" value="Genomic_DNA"/>
</dbReference>
<feature type="compositionally biased region" description="Low complexity" evidence="1">
    <location>
        <begin position="513"/>
        <end position="522"/>
    </location>
</feature>
<evidence type="ECO:0000256" key="1">
    <source>
        <dbReference type="SAM" id="MobiDB-lite"/>
    </source>
</evidence>
<dbReference type="AlphaFoldDB" id="A0A965GBN2"/>
<dbReference type="Proteomes" id="UP000740727">
    <property type="component" value="Unassembled WGS sequence"/>
</dbReference>
<evidence type="ECO:0000313" key="3">
    <source>
        <dbReference type="EMBL" id="NBR93328.1"/>
    </source>
</evidence>
<protein>
    <submittedName>
        <fullName evidence="3">Uncharacterized protein</fullName>
    </submittedName>
</protein>
<organism evidence="3 4">
    <name type="scientific">Candidatus Fonsibacter lacus</name>
    <dbReference type="NCBI Taxonomy" id="2576439"/>
    <lineage>
        <taxon>Bacteria</taxon>
        <taxon>Pseudomonadati</taxon>
        <taxon>Pseudomonadota</taxon>
        <taxon>Alphaproteobacteria</taxon>
        <taxon>Candidatus Pelagibacterales</taxon>
        <taxon>Candidatus Pelagibacterales incertae sedis</taxon>
        <taxon>Candidatus Fonsibacter</taxon>
    </lineage>
</organism>
<feature type="chain" id="PRO_5037835067" evidence="2">
    <location>
        <begin position="35"/>
        <end position="616"/>
    </location>
</feature>
<accession>A0A965GBN2</accession>
<evidence type="ECO:0000313" key="4">
    <source>
        <dbReference type="Proteomes" id="UP000740727"/>
    </source>
</evidence>
<comment type="caution">
    <text evidence="3">The sequence shown here is derived from an EMBL/GenBank/DDBJ whole genome shotgun (WGS) entry which is preliminary data.</text>
</comment>